<reference evidence="3 4" key="1">
    <citation type="submission" date="2017-01" db="EMBL/GenBank/DDBJ databases">
        <title>Novel large sulfur bacteria in the metagenomes of groundwater-fed chemosynthetic microbial mats in the Lake Huron basin.</title>
        <authorList>
            <person name="Sharrar A.M."/>
            <person name="Flood B.E."/>
            <person name="Bailey J.V."/>
            <person name="Jones D.S."/>
            <person name="Biddanda B."/>
            <person name="Ruberg S.A."/>
            <person name="Marcus D.N."/>
            <person name="Dick G.J."/>
        </authorList>
    </citation>
    <scope>NUCLEOTIDE SEQUENCE [LARGE SCALE GENOMIC DNA]</scope>
    <source>
        <strain evidence="3">A8</strain>
    </source>
</reference>
<evidence type="ECO:0000313" key="3">
    <source>
        <dbReference type="EMBL" id="OQX05672.1"/>
    </source>
</evidence>
<evidence type="ECO:0000256" key="2">
    <source>
        <dbReference type="ARBA" id="ARBA00022679"/>
    </source>
</evidence>
<dbReference type="CDD" id="cd06533">
    <property type="entry name" value="Glyco_transf_WecG_TagA"/>
    <property type="match status" value="1"/>
</dbReference>
<dbReference type="Proteomes" id="UP000192491">
    <property type="component" value="Unassembled WGS sequence"/>
</dbReference>
<dbReference type="GO" id="GO:0016758">
    <property type="term" value="F:hexosyltransferase activity"/>
    <property type="evidence" value="ECO:0007669"/>
    <property type="project" value="TreeGrafter"/>
</dbReference>
<keyword evidence="2" id="KW-0808">Transferase</keyword>
<evidence type="ECO:0008006" key="5">
    <source>
        <dbReference type="Google" id="ProtNLM"/>
    </source>
</evidence>
<evidence type="ECO:0000313" key="4">
    <source>
        <dbReference type="Proteomes" id="UP000192491"/>
    </source>
</evidence>
<protein>
    <recommendedName>
        <fullName evidence="5">Glycosyltransferase</fullName>
    </recommendedName>
</protein>
<dbReference type="PANTHER" id="PTHR34136:SF1">
    <property type="entry name" value="UDP-N-ACETYL-D-MANNOSAMINURONIC ACID TRANSFERASE"/>
    <property type="match status" value="1"/>
</dbReference>
<dbReference type="PANTHER" id="PTHR34136">
    <property type="match status" value="1"/>
</dbReference>
<organism evidence="3 4">
    <name type="scientific">Thiothrix lacustris</name>
    <dbReference type="NCBI Taxonomy" id="525917"/>
    <lineage>
        <taxon>Bacteria</taxon>
        <taxon>Pseudomonadati</taxon>
        <taxon>Pseudomonadota</taxon>
        <taxon>Gammaproteobacteria</taxon>
        <taxon>Thiotrichales</taxon>
        <taxon>Thiotrichaceae</taxon>
        <taxon>Thiothrix</taxon>
    </lineage>
</organism>
<dbReference type="AlphaFoldDB" id="A0A1Y1QH58"/>
<accession>A0A1Y1QH58</accession>
<name>A0A1Y1QH58_9GAMM</name>
<dbReference type="EMBL" id="MTEJ01000278">
    <property type="protein sequence ID" value="OQX05672.1"/>
    <property type="molecule type" value="Genomic_DNA"/>
</dbReference>
<keyword evidence="1" id="KW-0328">Glycosyltransferase</keyword>
<evidence type="ECO:0000256" key="1">
    <source>
        <dbReference type="ARBA" id="ARBA00022676"/>
    </source>
</evidence>
<proteinExistence type="predicted"/>
<gene>
    <name evidence="3" type="ORF">BWK73_32995</name>
</gene>
<sequence length="250" mass="28649">MTFINFCGIHFCGLEQSQLFEEVADTRFVVTVNAEFIVKASHNLKFLNIINANYATFDGQIPYLFARLLNLRQHFSKISGSDLIYDACDYAQQHDKSLFLLGGSSRSNALAVNKIQQQYGIRVGGYSPPHEAYPFAASHDQVILDNIHQFKPDFLFVGFGAIKQEYWINDHLDFLRQQQVRLVVGCGGTFDFVSGQTKRAPRLVQKSGLEGLWRFLTEPRLFRLKRLLESTRFFSVLYTHHIALGRKHPL</sequence>
<comment type="caution">
    <text evidence="3">The sequence shown here is derived from an EMBL/GenBank/DDBJ whole genome shotgun (WGS) entry which is preliminary data.</text>
</comment>
<dbReference type="NCBIfam" id="TIGR00696">
    <property type="entry name" value="wecG_tagA_cpsF"/>
    <property type="match status" value="1"/>
</dbReference>
<dbReference type="Pfam" id="PF03808">
    <property type="entry name" value="Glyco_tran_WecG"/>
    <property type="match status" value="1"/>
</dbReference>
<dbReference type="InterPro" id="IPR004629">
    <property type="entry name" value="WecG_TagA_CpsF"/>
</dbReference>